<dbReference type="Pfam" id="PF00884">
    <property type="entry name" value="Sulfatase"/>
    <property type="match status" value="1"/>
</dbReference>
<dbReference type="Proteomes" id="UP000199109">
    <property type="component" value="Unassembled WGS sequence"/>
</dbReference>
<dbReference type="GO" id="GO:0005737">
    <property type="term" value="C:cytoplasm"/>
    <property type="evidence" value="ECO:0007669"/>
    <property type="project" value="TreeGrafter"/>
</dbReference>
<keyword evidence="3" id="KW-0479">Metal-binding</keyword>
<feature type="domain" description="Sulfatase N-terminal" evidence="7">
    <location>
        <begin position="30"/>
        <end position="397"/>
    </location>
</feature>
<dbReference type="GO" id="GO:0046872">
    <property type="term" value="F:metal ion binding"/>
    <property type="evidence" value="ECO:0007669"/>
    <property type="project" value="UniProtKB-KW"/>
</dbReference>
<dbReference type="AlphaFoldDB" id="A0A1G7DNK4"/>
<keyword evidence="9" id="KW-1185">Reference proteome</keyword>
<dbReference type="PANTHER" id="PTHR45953:SF1">
    <property type="entry name" value="IDURONATE 2-SULFATASE"/>
    <property type="match status" value="1"/>
</dbReference>
<gene>
    <name evidence="8" type="ORF">SAMN05421636_105403</name>
</gene>
<dbReference type="OrthoDB" id="9763552at2"/>
<evidence type="ECO:0000256" key="1">
    <source>
        <dbReference type="ARBA" id="ARBA00001913"/>
    </source>
</evidence>
<proteinExistence type="inferred from homology"/>
<dbReference type="SUPFAM" id="SSF53649">
    <property type="entry name" value="Alkaline phosphatase-like"/>
    <property type="match status" value="1"/>
</dbReference>
<evidence type="ECO:0000256" key="2">
    <source>
        <dbReference type="ARBA" id="ARBA00008779"/>
    </source>
</evidence>
<dbReference type="PANTHER" id="PTHR45953">
    <property type="entry name" value="IDURONATE 2-SULFATASE"/>
    <property type="match status" value="1"/>
</dbReference>
<evidence type="ECO:0000313" key="8">
    <source>
        <dbReference type="EMBL" id="SDE53103.1"/>
    </source>
</evidence>
<evidence type="ECO:0000256" key="4">
    <source>
        <dbReference type="ARBA" id="ARBA00022729"/>
    </source>
</evidence>
<comment type="similarity">
    <text evidence="2">Belongs to the sulfatase family.</text>
</comment>
<dbReference type="RefSeq" id="WP_091868916.1">
    <property type="nucleotide sequence ID" value="NZ_FNAO01000005.1"/>
</dbReference>
<reference evidence="8 9" key="1">
    <citation type="submission" date="2016-10" db="EMBL/GenBank/DDBJ databases">
        <authorList>
            <person name="de Groot N.N."/>
        </authorList>
    </citation>
    <scope>NUCLEOTIDE SEQUENCE [LARGE SCALE GENOMIC DNA]</scope>
    <source>
        <strain evidence="8 9">DSM 23421</strain>
    </source>
</reference>
<protein>
    <submittedName>
        <fullName evidence="8">Arylsulfatase A</fullName>
    </submittedName>
</protein>
<dbReference type="PROSITE" id="PS51257">
    <property type="entry name" value="PROKAR_LIPOPROTEIN"/>
    <property type="match status" value="1"/>
</dbReference>
<dbReference type="InterPro" id="IPR000917">
    <property type="entry name" value="Sulfatase_N"/>
</dbReference>
<evidence type="ECO:0000256" key="5">
    <source>
        <dbReference type="ARBA" id="ARBA00022801"/>
    </source>
</evidence>
<accession>A0A1G7DNK4</accession>
<dbReference type="InterPro" id="IPR017850">
    <property type="entry name" value="Alkaline_phosphatase_core_sf"/>
</dbReference>
<dbReference type="Gene3D" id="3.40.720.10">
    <property type="entry name" value="Alkaline Phosphatase, subunit A"/>
    <property type="match status" value="1"/>
</dbReference>
<dbReference type="STRING" id="641691.SAMN05421636_105403"/>
<comment type="cofactor">
    <cofactor evidence="1">
        <name>Ca(2+)</name>
        <dbReference type="ChEBI" id="CHEBI:29108"/>
    </cofactor>
</comment>
<keyword evidence="4" id="KW-0732">Signal</keyword>
<sequence length="493" mass="55962">MLYYFRFVLLFLLVLGCKDENTPSEKKVRPNILFIAVDDLRTELGAYGSIAKSPNLDALASEGVLFTHHYAQVPTCGASRHALLTGYRPFKRIHLSNNAIVEELSGKAEDSIPETFIHRFKQAGYHTVGIGKISHSADGYVYGYEEPVSDKRELPYSWSELLFNAGKWETGWNAFFAYANGENRQSLNKQVKPYEAGEVEDEGYPDGLTANLAISKLKELKNNEEPFFMGVGFFKPHLPFNAPKKYWDLYDRAEIPVSDNPGIPENINRASLHESGEFNQYALGDEKAGLDASVSEAYAKKLRHGYLASISYIDTQIGKLLQELKRLELDENTIVVIWGDHGWHLGDQRVWGKHTLLENALKSTLIIKTPFAEHRHKNVDAIVESVDLYPTLLELSDIPLNHKIDGKSLLPLMVSDNLKDQGKAYGYFKNGITLRTRDYRLTKYFRDEEPVIELYDHTSDNPEDRNVASERPEIVDQLMPILEKGNTGLYDRE</sequence>
<evidence type="ECO:0000313" key="9">
    <source>
        <dbReference type="Proteomes" id="UP000199109"/>
    </source>
</evidence>
<evidence type="ECO:0000259" key="7">
    <source>
        <dbReference type="Pfam" id="PF00884"/>
    </source>
</evidence>
<evidence type="ECO:0000256" key="6">
    <source>
        <dbReference type="ARBA" id="ARBA00022837"/>
    </source>
</evidence>
<dbReference type="InterPro" id="IPR035874">
    <property type="entry name" value="IDS"/>
</dbReference>
<keyword evidence="6" id="KW-0106">Calcium</keyword>
<dbReference type="EMBL" id="FNAO01000005">
    <property type="protein sequence ID" value="SDE53103.1"/>
    <property type="molecule type" value="Genomic_DNA"/>
</dbReference>
<keyword evidence="5" id="KW-0378">Hydrolase</keyword>
<dbReference type="GO" id="GO:0004423">
    <property type="term" value="F:iduronate-2-sulfatase activity"/>
    <property type="evidence" value="ECO:0007669"/>
    <property type="project" value="InterPro"/>
</dbReference>
<organism evidence="8 9">
    <name type="scientific">Pricia antarctica</name>
    <dbReference type="NCBI Taxonomy" id="641691"/>
    <lineage>
        <taxon>Bacteria</taxon>
        <taxon>Pseudomonadati</taxon>
        <taxon>Bacteroidota</taxon>
        <taxon>Flavobacteriia</taxon>
        <taxon>Flavobacteriales</taxon>
        <taxon>Flavobacteriaceae</taxon>
        <taxon>Pricia</taxon>
    </lineage>
</organism>
<dbReference type="CDD" id="cd16030">
    <property type="entry name" value="iduronate-2-sulfatase"/>
    <property type="match status" value="1"/>
</dbReference>
<evidence type="ECO:0000256" key="3">
    <source>
        <dbReference type="ARBA" id="ARBA00022723"/>
    </source>
</evidence>
<name>A0A1G7DNK4_9FLAO</name>